<keyword evidence="2" id="KW-0238">DNA-binding</keyword>
<dbReference type="Gene3D" id="1.10.10.10">
    <property type="entry name" value="Winged helix-like DNA-binding domain superfamily/Winged helix DNA-binding domain"/>
    <property type="match status" value="1"/>
</dbReference>
<dbReference type="InterPro" id="IPR050397">
    <property type="entry name" value="Env_Response_Regulators"/>
</dbReference>
<dbReference type="Gene3D" id="2.60.120.10">
    <property type="entry name" value="Jelly Rolls"/>
    <property type="match status" value="1"/>
</dbReference>
<dbReference type="RefSeq" id="WP_109018580.1">
    <property type="nucleotide sequence ID" value="NZ_AP025028.1"/>
</dbReference>
<evidence type="ECO:0000259" key="4">
    <source>
        <dbReference type="PROSITE" id="PS51063"/>
    </source>
</evidence>
<accession>A0ABM7URN5</accession>
<dbReference type="PANTHER" id="PTHR24567:SF26">
    <property type="entry name" value="REGULATORY PROTEIN YEIL"/>
    <property type="match status" value="1"/>
</dbReference>
<dbReference type="InterPro" id="IPR036390">
    <property type="entry name" value="WH_DNA-bd_sf"/>
</dbReference>
<keyword evidence="1" id="KW-0805">Transcription regulation</keyword>
<reference evidence="5 6" key="1">
    <citation type="submission" date="2021-08" db="EMBL/GenBank/DDBJ databases">
        <title>Complete genome sequence of Leptospira kobayashii strain E30.</title>
        <authorList>
            <person name="Nakao R."/>
            <person name="Nakamura S."/>
            <person name="Masuzawa T."/>
            <person name="Koizumi N."/>
        </authorList>
    </citation>
    <scope>NUCLEOTIDE SEQUENCE [LARGE SCALE GENOMIC DNA]</scope>
    <source>
        <strain evidence="5 6">E30</strain>
    </source>
</reference>
<dbReference type="PROSITE" id="PS51063">
    <property type="entry name" value="HTH_CRP_2"/>
    <property type="match status" value="1"/>
</dbReference>
<organism evidence="5 6">
    <name type="scientific">Leptospira kobayashii</name>
    <dbReference type="NCBI Taxonomy" id="1917830"/>
    <lineage>
        <taxon>Bacteria</taxon>
        <taxon>Pseudomonadati</taxon>
        <taxon>Spirochaetota</taxon>
        <taxon>Spirochaetia</taxon>
        <taxon>Leptospirales</taxon>
        <taxon>Leptospiraceae</taxon>
        <taxon>Leptospira</taxon>
    </lineage>
</organism>
<dbReference type="InterPro" id="IPR000595">
    <property type="entry name" value="cNMP-bd_dom"/>
</dbReference>
<keyword evidence="6" id="KW-1185">Reference proteome</keyword>
<name>A0ABM7URN5_9LEPT</name>
<evidence type="ECO:0000313" key="6">
    <source>
        <dbReference type="Proteomes" id="UP000245263"/>
    </source>
</evidence>
<protein>
    <recommendedName>
        <fullName evidence="4">HTH crp-type domain-containing protein</fullName>
    </recommendedName>
</protein>
<proteinExistence type="predicted"/>
<gene>
    <name evidence="5" type="ORF">LPTSP3_g09800</name>
</gene>
<dbReference type="InterPro" id="IPR018490">
    <property type="entry name" value="cNMP-bd_dom_sf"/>
</dbReference>
<keyword evidence="3" id="KW-0804">Transcription</keyword>
<dbReference type="EMBL" id="AP025028">
    <property type="protein sequence ID" value="BDA78050.1"/>
    <property type="molecule type" value="Genomic_DNA"/>
</dbReference>
<evidence type="ECO:0000256" key="1">
    <source>
        <dbReference type="ARBA" id="ARBA00023015"/>
    </source>
</evidence>
<dbReference type="InterPro" id="IPR014710">
    <property type="entry name" value="RmlC-like_jellyroll"/>
</dbReference>
<dbReference type="InterPro" id="IPR012318">
    <property type="entry name" value="HTH_CRP"/>
</dbReference>
<evidence type="ECO:0000256" key="2">
    <source>
        <dbReference type="ARBA" id="ARBA00023125"/>
    </source>
</evidence>
<evidence type="ECO:0000256" key="3">
    <source>
        <dbReference type="ARBA" id="ARBA00023163"/>
    </source>
</evidence>
<sequence>MDVIKRLPNEVETALSIGSLRNLPASFCEILFGRGVLAEYGDNALVNRPGDPIRIALILSGKLRLYYEHTDGKRLTICRLEKGELAGAVSLASESNTLYAEAEGVTRLWVIPKESLEEALRKDINAASVVISELGRHLEKLVGEWIAFAFSTVEERILHYLNSHRKNGEPVRISQQQLADEIGTAREVVTRALRKLKENGIIITDEKGIRLL</sequence>
<dbReference type="SUPFAM" id="SSF51206">
    <property type="entry name" value="cAMP-binding domain-like"/>
    <property type="match status" value="1"/>
</dbReference>
<dbReference type="SMART" id="SM00419">
    <property type="entry name" value="HTH_CRP"/>
    <property type="match status" value="1"/>
</dbReference>
<evidence type="ECO:0000313" key="5">
    <source>
        <dbReference type="EMBL" id="BDA78050.1"/>
    </source>
</evidence>
<feature type="domain" description="HTH crp-type" evidence="4">
    <location>
        <begin position="151"/>
        <end position="212"/>
    </location>
</feature>
<dbReference type="InterPro" id="IPR036388">
    <property type="entry name" value="WH-like_DNA-bd_sf"/>
</dbReference>
<dbReference type="Proteomes" id="UP000245263">
    <property type="component" value="Chromosome 1"/>
</dbReference>
<dbReference type="PRINTS" id="PR00034">
    <property type="entry name" value="HTHCRP"/>
</dbReference>
<dbReference type="Pfam" id="PF00027">
    <property type="entry name" value="cNMP_binding"/>
    <property type="match status" value="1"/>
</dbReference>
<dbReference type="Pfam" id="PF13545">
    <property type="entry name" value="HTH_Crp_2"/>
    <property type="match status" value="1"/>
</dbReference>
<dbReference type="CDD" id="cd00038">
    <property type="entry name" value="CAP_ED"/>
    <property type="match status" value="1"/>
</dbReference>
<dbReference type="SUPFAM" id="SSF46785">
    <property type="entry name" value="Winged helix' DNA-binding domain"/>
    <property type="match status" value="1"/>
</dbReference>
<dbReference type="PANTHER" id="PTHR24567">
    <property type="entry name" value="CRP FAMILY TRANSCRIPTIONAL REGULATORY PROTEIN"/>
    <property type="match status" value="1"/>
</dbReference>